<dbReference type="Gene3D" id="2.40.420.20">
    <property type="match status" value="1"/>
</dbReference>
<dbReference type="Pfam" id="PF25917">
    <property type="entry name" value="BSH_RND"/>
    <property type="match status" value="1"/>
</dbReference>
<dbReference type="EMBL" id="JBHUHV010000058">
    <property type="protein sequence ID" value="MFD2068958.1"/>
    <property type="molecule type" value="Genomic_DNA"/>
</dbReference>
<comment type="caution">
    <text evidence="8">The sequence shown here is derived from an EMBL/GenBank/DDBJ whole genome shotgun (WGS) entry which is preliminary data.</text>
</comment>
<name>A0ABW4X1V3_9BACT</name>
<dbReference type="InterPro" id="IPR006143">
    <property type="entry name" value="RND_pump_MFP"/>
</dbReference>
<accession>A0ABW4X1V3</accession>
<feature type="domain" description="CusB-like beta-barrel" evidence="6">
    <location>
        <begin position="202"/>
        <end position="276"/>
    </location>
</feature>
<sequence>MKRIIIIVVIVGLLGLVALRLFSNKKEIDANNQIVDNTNTTVAVSVAPVESRISERNLAMVGTVVPNKEINVLSEVQGQITSLNVALGDFVRKGSVIARIDDQIRALGVANAEQSLADARQNYERYTNLYNGGAATKAQLDQYTLAYENAQNQLKQARKELSNTTITAPISGYVTQKPVETGAFANIGTPVATLVDVSQLKVQLSVPERNVYALNEGDPVTITTSVYPGVKFNGKITFISARGDEAHNYPIEIAIQNQDKNPLKAGTYVDITFNKKNEVPTLQIPREALVGSIKDARVYVVNSNNMAVVRNITIGADNGTSLEVLEGLQEGDRVVTTGQINLTDSTRVQVVSAQRQ</sequence>
<evidence type="ECO:0000256" key="4">
    <source>
        <dbReference type="SAM" id="Coils"/>
    </source>
</evidence>
<dbReference type="InterPro" id="IPR058625">
    <property type="entry name" value="MdtA-like_BSH"/>
</dbReference>
<evidence type="ECO:0000259" key="7">
    <source>
        <dbReference type="Pfam" id="PF25967"/>
    </source>
</evidence>
<dbReference type="Pfam" id="PF25954">
    <property type="entry name" value="Beta-barrel_RND_2"/>
    <property type="match status" value="1"/>
</dbReference>
<feature type="domain" description="Multidrug resistance protein MdtA-like C-terminal permuted SH3" evidence="7">
    <location>
        <begin position="284"/>
        <end position="338"/>
    </location>
</feature>
<evidence type="ECO:0000313" key="9">
    <source>
        <dbReference type="Proteomes" id="UP001597369"/>
    </source>
</evidence>
<dbReference type="Gene3D" id="2.40.30.170">
    <property type="match status" value="1"/>
</dbReference>
<evidence type="ECO:0000256" key="3">
    <source>
        <dbReference type="ARBA" id="ARBA00022448"/>
    </source>
</evidence>
<comment type="subcellular location">
    <subcellularLocation>
        <location evidence="1">Cell envelope</location>
    </subcellularLocation>
</comment>
<dbReference type="Gene3D" id="1.10.287.470">
    <property type="entry name" value="Helix hairpin bin"/>
    <property type="match status" value="1"/>
</dbReference>
<proteinExistence type="inferred from homology"/>
<dbReference type="PANTHER" id="PTHR30469:SF15">
    <property type="entry name" value="HLYD FAMILY OF SECRETION PROTEINS"/>
    <property type="match status" value="1"/>
</dbReference>
<dbReference type="SUPFAM" id="SSF111369">
    <property type="entry name" value="HlyD-like secretion proteins"/>
    <property type="match status" value="1"/>
</dbReference>
<evidence type="ECO:0000256" key="2">
    <source>
        <dbReference type="ARBA" id="ARBA00009477"/>
    </source>
</evidence>
<dbReference type="NCBIfam" id="TIGR01730">
    <property type="entry name" value="RND_mfp"/>
    <property type="match status" value="1"/>
</dbReference>
<evidence type="ECO:0000259" key="6">
    <source>
        <dbReference type="Pfam" id="PF25954"/>
    </source>
</evidence>
<dbReference type="InterPro" id="IPR058627">
    <property type="entry name" value="MdtA-like_C"/>
</dbReference>
<dbReference type="RefSeq" id="WP_229957613.1">
    <property type="nucleotide sequence ID" value="NZ_JAJJWI010000001.1"/>
</dbReference>
<dbReference type="Gene3D" id="2.40.50.100">
    <property type="match status" value="1"/>
</dbReference>
<dbReference type="Proteomes" id="UP001597369">
    <property type="component" value="Unassembled WGS sequence"/>
</dbReference>
<protein>
    <submittedName>
        <fullName evidence="8">Efflux RND transporter periplasmic adaptor subunit</fullName>
    </submittedName>
</protein>
<keyword evidence="3" id="KW-0813">Transport</keyword>
<organism evidence="8 9">
    <name type="scientific">Pontibacter silvestris</name>
    <dbReference type="NCBI Taxonomy" id="2305183"/>
    <lineage>
        <taxon>Bacteria</taxon>
        <taxon>Pseudomonadati</taxon>
        <taxon>Bacteroidota</taxon>
        <taxon>Cytophagia</taxon>
        <taxon>Cytophagales</taxon>
        <taxon>Hymenobacteraceae</taxon>
        <taxon>Pontibacter</taxon>
    </lineage>
</organism>
<dbReference type="PANTHER" id="PTHR30469">
    <property type="entry name" value="MULTIDRUG RESISTANCE PROTEIN MDTA"/>
    <property type="match status" value="1"/>
</dbReference>
<keyword evidence="9" id="KW-1185">Reference proteome</keyword>
<feature type="coiled-coil region" evidence="4">
    <location>
        <begin position="109"/>
        <end position="167"/>
    </location>
</feature>
<keyword evidence="4" id="KW-0175">Coiled coil</keyword>
<feature type="domain" description="Multidrug resistance protein MdtA-like barrel-sandwich hybrid" evidence="5">
    <location>
        <begin position="70"/>
        <end position="195"/>
    </location>
</feature>
<dbReference type="Pfam" id="PF25967">
    <property type="entry name" value="RND-MFP_C"/>
    <property type="match status" value="1"/>
</dbReference>
<evidence type="ECO:0000256" key="1">
    <source>
        <dbReference type="ARBA" id="ARBA00004196"/>
    </source>
</evidence>
<evidence type="ECO:0000259" key="5">
    <source>
        <dbReference type="Pfam" id="PF25917"/>
    </source>
</evidence>
<reference evidence="9" key="1">
    <citation type="journal article" date="2019" name="Int. J. Syst. Evol. Microbiol.">
        <title>The Global Catalogue of Microorganisms (GCM) 10K type strain sequencing project: providing services to taxonomists for standard genome sequencing and annotation.</title>
        <authorList>
            <consortium name="The Broad Institute Genomics Platform"/>
            <consortium name="The Broad Institute Genome Sequencing Center for Infectious Disease"/>
            <person name="Wu L."/>
            <person name="Ma J."/>
        </authorList>
    </citation>
    <scope>NUCLEOTIDE SEQUENCE [LARGE SCALE GENOMIC DNA]</scope>
    <source>
        <strain evidence="9">JCM 16545</strain>
    </source>
</reference>
<comment type="similarity">
    <text evidence="2">Belongs to the membrane fusion protein (MFP) (TC 8.A.1) family.</text>
</comment>
<gene>
    <name evidence="8" type="ORF">ACFSKU_18860</name>
</gene>
<evidence type="ECO:0000313" key="8">
    <source>
        <dbReference type="EMBL" id="MFD2068958.1"/>
    </source>
</evidence>
<dbReference type="InterPro" id="IPR058792">
    <property type="entry name" value="Beta-barrel_RND_2"/>
</dbReference>